<evidence type="ECO:0000313" key="3">
    <source>
        <dbReference type="EMBL" id="MBP3192980.1"/>
    </source>
</evidence>
<dbReference type="EMBL" id="JAFIDN010000007">
    <property type="protein sequence ID" value="MBP3192980.1"/>
    <property type="molecule type" value="Genomic_DNA"/>
</dbReference>
<dbReference type="InterPro" id="IPR026444">
    <property type="entry name" value="Secre_tail"/>
</dbReference>
<feature type="domain" description="Fibronectin type-III" evidence="2">
    <location>
        <begin position="245"/>
        <end position="344"/>
    </location>
</feature>
<dbReference type="InterPro" id="IPR013783">
    <property type="entry name" value="Ig-like_fold"/>
</dbReference>
<dbReference type="PROSITE" id="PS50853">
    <property type="entry name" value="FN3"/>
    <property type="match status" value="2"/>
</dbReference>
<feature type="domain" description="Fibronectin type-III" evidence="2">
    <location>
        <begin position="696"/>
        <end position="796"/>
    </location>
</feature>
<comment type="caution">
    <text evidence="3">The sequence shown here is derived from an EMBL/GenBank/DDBJ whole genome shotgun (WGS) entry which is preliminary data.</text>
</comment>
<dbReference type="InterPro" id="IPR003961">
    <property type="entry name" value="FN3_dom"/>
</dbReference>
<protein>
    <submittedName>
        <fullName evidence="3">T9SS type A sorting domain-containing protein</fullName>
    </submittedName>
</protein>
<dbReference type="Proteomes" id="UP000673975">
    <property type="component" value="Unassembled WGS sequence"/>
</dbReference>
<organism evidence="3 4">
    <name type="scientific">Natronogracilivirga saccharolytica</name>
    <dbReference type="NCBI Taxonomy" id="2812953"/>
    <lineage>
        <taxon>Bacteria</taxon>
        <taxon>Pseudomonadati</taxon>
        <taxon>Balneolota</taxon>
        <taxon>Balneolia</taxon>
        <taxon>Balneolales</taxon>
        <taxon>Cyclonatronaceae</taxon>
        <taxon>Natronogracilivirga</taxon>
    </lineage>
</organism>
<feature type="region of interest" description="Disordered" evidence="1">
    <location>
        <begin position="1060"/>
        <end position="1079"/>
    </location>
</feature>
<dbReference type="AlphaFoldDB" id="A0A8J7UV25"/>
<feature type="region of interest" description="Disordered" evidence="1">
    <location>
        <begin position="931"/>
        <end position="960"/>
    </location>
</feature>
<accession>A0A8J7UV25</accession>
<gene>
    <name evidence="3" type="ORF">NATSA_09930</name>
</gene>
<dbReference type="SUPFAM" id="SSF49265">
    <property type="entry name" value="Fibronectin type III"/>
    <property type="match status" value="2"/>
</dbReference>
<reference evidence="3" key="1">
    <citation type="submission" date="2021-02" db="EMBL/GenBank/DDBJ databases">
        <title>Natronogracilivirga saccharolytica gen. nov. sp. nov. a new anaerobic, haloalkiliphilic carbohydrate-fermenting bacterium from soda lake and proposing of Cyclonatronumiaceae fam. nov. in the phylum Balneolaeota.</title>
        <authorList>
            <person name="Zhilina T.N."/>
            <person name="Sorokin D.Y."/>
            <person name="Zavarzina D.G."/>
            <person name="Toshchakov S.V."/>
            <person name="Kublanov I.V."/>
        </authorList>
    </citation>
    <scope>NUCLEOTIDE SEQUENCE</scope>
    <source>
        <strain evidence="3">Z-1702</strain>
    </source>
</reference>
<dbReference type="Pfam" id="PF18962">
    <property type="entry name" value="Por_Secre_tail"/>
    <property type="match status" value="1"/>
</dbReference>
<proteinExistence type="predicted"/>
<dbReference type="InterPro" id="IPR036116">
    <property type="entry name" value="FN3_sf"/>
</dbReference>
<sequence length="1079" mass="115450">MKHIYTTIPIQVILLILLAFLLSSNNTYEVTGTLVDENDAPIVDHKVMLVDQNDEQIASDHTGSDGQFTLSYQVEPTSAEPGFGTDSPSEFRLGSSYPNPFNPRTRIPFQVPENTRAYIAVYNILGQRIMHTHAEVNKGTHEIEVNLGTGLSQGQYVLRVQGDGFMLTETMTFLSAGISSGTHGITVRSAGQVQSRASGSMHLADTEIYRIVVDDTDDYSGMEIEITANQDYELEVLKLSRKVRPPSLTTQEVSNITLTTARAGGAISDDGGSDVTEMGVVWAATDDPTLTTNDGMTADTLDNGAFSSRITGLSPETNYFMRAYATNRTGTSYGESFEFRTPKVEEIEVAVQKTVEELIPENYLPAVFAYYESLEEAKRAEYLDSLDQAGNTLHEIASEYFSSAEFKEEFEKSQAKILGKKNSDLDSQFFSGCSNMARLGYSRGLTIDANVSATGVVLIGVGLSAHGGGGAEMVYDFVNMDRNLYLFQMCGIGASISGGAGLGASTGISLGGFNKIITNIPANQQDTIDRFAGLSRGSSLSLGGKVAVLFGVDLSLGFGITKGVEGTPPGGVIENLKECPSIILNPQINRGPMALSFEASIGASVGTEAAAMLKGEGQRVATFSRSEDYFYTDFGRENKDDRVAPSLRMAADILKPSPYNGLTGGTIPSPLDLAMSAMAVSYGLFNPLECEEPTYPPLVITNSVEHISHNSAEIEGYFKDDGGDAVTERGICWSETNDPDIFTNCTSEGTGMGEFSSTIDDLQSDTRYYARAFAGNSIGTAYGDRISFSTLKEPPEPGTYSLNLTVSPSGSGSVSGAGEYEEGTTVTISATANSGYSFVNWSGDTDHVADENVASTTVTMPASDISLTANFEQDGGNGDGPRDTETEVVEVTNPETGRVWMDRNLGASRAATSSTDSQAYGDLYQWGRGADGHQLRNSSTTSTLSESDQPGHGSFITNNSGANWDWRSPQNDNLWQGVNGINNPCPAGYRLPTEAEWNAEINSWSSNNASGALNSPLKLPLAGYRTHSTGSLFLVGSYGLYWSSSVSGSRARYLSFNSSTADVSSGSRASGRSVRCTKD</sequence>
<evidence type="ECO:0000259" key="2">
    <source>
        <dbReference type="PROSITE" id="PS50853"/>
    </source>
</evidence>
<keyword evidence="4" id="KW-1185">Reference proteome</keyword>
<feature type="compositionally biased region" description="Polar residues" evidence="1">
    <location>
        <begin position="935"/>
        <end position="948"/>
    </location>
</feature>
<dbReference type="NCBIfam" id="TIGR04183">
    <property type="entry name" value="Por_Secre_tail"/>
    <property type="match status" value="1"/>
</dbReference>
<feature type="compositionally biased region" description="Low complexity" evidence="1">
    <location>
        <begin position="1063"/>
        <end position="1079"/>
    </location>
</feature>
<name>A0A8J7UV25_9BACT</name>
<dbReference type="Pfam" id="PF18998">
    <property type="entry name" value="Flg_new_2"/>
    <property type="match status" value="1"/>
</dbReference>
<dbReference type="Gene3D" id="2.60.40.10">
    <property type="entry name" value="Immunoglobulins"/>
    <property type="match status" value="2"/>
</dbReference>
<dbReference type="RefSeq" id="WP_210512186.1">
    <property type="nucleotide sequence ID" value="NZ_JAFIDN010000007.1"/>
</dbReference>
<evidence type="ECO:0000256" key="1">
    <source>
        <dbReference type="SAM" id="MobiDB-lite"/>
    </source>
</evidence>
<evidence type="ECO:0000313" key="4">
    <source>
        <dbReference type="Proteomes" id="UP000673975"/>
    </source>
</evidence>
<dbReference type="InterPro" id="IPR044060">
    <property type="entry name" value="Bacterial_rp_domain"/>
</dbReference>